<feature type="compositionally biased region" description="Basic and acidic residues" evidence="1">
    <location>
        <begin position="47"/>
        <end position="57"/>
    </location>
</feature>
<evidence type="ECO:0000256" key="2">
    <source>
        <dbReference type="SAM" id="Phobius"/>
    </source>
</evidence>
<feature type="transmembrane region" description="Helical" evidence="2">
    <location>
        <begin position="12"/>
        <end position="32"/>
    </location>
</feature>
<dbReference type="Proteomes" id="UP001500908">
    <property type="component" value="Unassembled WGS sequence"/>
</dbReference>
<keyword evidence="2" id="KW-0472">Membrane</keyword>
<keyword evidence="2" id="KW-1133">Transmembrane helix</keyword>
<name>A0ABP7FUQ8_9ACTN</name>
<evidence type="ECO:0000313" key="3">
    <source>
        <dbReference type="EMBL" id="GAA3748871.1"/>
    </source>
</evidence>
<sequence>MARKWNAQRRSGVFFRIALQGGVTCLAIYVVAINRLVEPSDPVPPGRSDDKKENTVPEVAKRLNVSFPFWGDTRIRRASSRGRQSQQPDRATRPTRRNAMSGDHFYDHA</sequence>
<feature type="region of interest" description="Disordered" evidence="1">
    <location>
        <begin position="75"/>
        <end position="109"/>
    </location>
</feature>
<gene>
    <name evidence="3" type="ORF">GCM10022402_30120</name>
</gene>
<keyword evidence="4" id="KW-1185">Reference proteome</keyword>
<evidence type="ECO:0000313" key="4">
    <source>
        <dbReference type="Proteomes" id="UP001500908"/>
    </source>
</evidence>
<evidence type="ECO:0000256" key="1">
    <source>
        <dbReference type="SAM" id="MobiDB-lite"/>
    </source>
</evidence>
<keyword evidence="2" id="KW-0812">Transmembrane</keyword>
<feature type="region of interest" description="Disordered" evidence="1">
    <location>
        <begin position="38"/>
        <end position="57"/>
    </location>
</feature>
<protein>
    <submittedName>
        <fullName evidence="3">Uncharacterized protein</fullName>
    </submittedName>
</protein>
<organism evidence="3 4">
    <name type="scientific">Salinactinospora qingdaonensis</name>
    <dbReference type="NCBI Taxonomy" id="702744"/>
    <lineage>
        <taxon>Bacteria</taxon>
        <taxon>Bacillati</taxon>
        <taxon>Actinomycetota</taxon>
        <taxon>Actinomycetes</taxon>
        <taxon>Streptosporangiales</taxon>
        <taxon>Nocardiopsidaceae</taxon>
        <taxon>Salinactinospora</taxon>
    </lineage>
</organism>
<proteinExistence type="predicted"/>
<reference evidence="4" key="1">
    <citation type="journal article" date="2019" name="Int. J. Syst. Evol. Microbiol.">
        <title>The Global Catalogue of Microorganisms (GCM) 10K type strain sequencing project: providing services to taxonomists for standard genome sequencing and annotation.</title>
        <authorList>
            <consortium name="The Broad Institute Genomics Platform"/>
            <consortium name="The Broad Institute Genome Sequencing Center for Infectious Disease"/>
            <person name="Wu L."/>
            <person name="Ma J."/>
        </authorList>
    </citation>
    <scope>NUCLEOTIDE SEQUENCE [LARGE SCALE GENOMIC DNA]</scope>
    <source>
        <strain evidence="4">JCM 17137</strain>
    </source>
</reference>
<dbReference type="EMBL" id="BAABDD010000013">
    <property type="protein sequence ID" value="GAA3748871.1"/>
    <property type="molecule type" value="Genomic_DNA"/>
</dbReference>
<comment type="caution">
    <text evidence="3">The sequence shown here is derived from an EMBL/GenBank/DDBJ whole genome shotgun (WGS) entry which is preliminary data.</text>
</comment>
<accession>A0ABP7FUQ8</accession>